<keyword evidence="2" id="KW-1185">Reference proteome</keyword>
<dbReference type="Proteomes" id="UP000659124">
    <property type="component" value="Unassembled WGS sequence"/>
</dbReference>
<accession>A0ABR7TSU4</accession>
<evidence type="ECO:0000313" key="1">
    <source>
        <dbReference type="EMBL" id="MBC9933546.1"/>
    </source>
</evidence>
<evidence type="ECO:0008006" key="3">
    <source>
        <dbReference type="Google" id="ProtNLM"/>
    </source>
</evidence>
<comment type="caution">
    <text evidence="1">The sequence shown here is derived from an EMBL/GenBank/DDBJ whole genome shotgun (WGS) entry which is preliminary data.</text>
</comment>
<reference evidence="1 2" key="1">
    <citation type="submission" date="2020-09" db="EMBL/GenBank/DDBJ databases">
        <title>Genome sequences of type strains of Chitinophaga qingshengii and Chitinophaga varians.</title>
        <authorList>
            <person name="Kittiwongwattana C."/>
        </authorList>
    </citation>
    <scope>NUCLEOTIDE SEQUENCE [LARGE SCALE GENOMIC DNA]</scope>
    <source>
        <strain evidence="1 2">JCM 30026</strain>
    </source>
</reference>
<protein>
    <recommendedName>
        <fullName evidence="3">RHS repeat protein</fullName>
    </recommendedName>
</protein>
<gene>
    <name evidence="1" type="ORF">ICL07_24370</name>
</gene>
<sequence>MSVDACCILAGGPQVQFQTPSTQYTYYRKLIDSIQFTNGSIKFVYQQDRIDPLSDRLASIRISNTAGLIKEVELIQSYFDTSENQPADYKKYARRLKLDKIKFKGNDSHTVNAYGFGYENGILPPYKEYKGYEVSNFAQDYWGYYNGNSAATSLLPNTYRDRIAMFLWKRFSNISQSVLDQYSSRSFSRSVNPSAAKACMLNRIVYPTGGYTQFDFESNSTSYTNDEQSLVGGQRIARITTFDSLGRNVQMKNYSYDKGSLISPNIATDFCYETTKLHKTHCIGYCVSSVLFIAQNPVSPINTFNGVPIFYGKVIEYEGYPGLGSGKTEYEFEFEDDSGYGSGVLDKYRAFTTDKSWARGQLIRKKIYKKADNGFSLIKSIKNSYTKIKEGAFKVGQICEVSTIAPNLMTFLALEAPATTVMTDHFEYGDVYMVTGAKMLTQSVETDYANDSLEIVKNIFYDNPLHLYPTRIQTYTRAKQDSSEKIIRYAQDAAQISNLTPSATAAINGMILNNMLEVPIEQTVINKTTVANKSRVDFKKWGDNRFYEEIGYEQVGNSTLKPRIRYNSYDEKGNPTAAQMIDNINGVNIWGYNQSLILATVKNANVDEVAFTSFESDADGNWSISASNRNTSGFLTGKASYSLRDGAITKNGLQQTSGYFVSYWSAGGSALVNNNTGTAITTQNGWTLFRHKVINSTNVTVSGNVTIDELRLHPEGAQMTSYTHTPLVGATSIADAKNMITYYEYDQFSRLTTIRDAKRMVLKQLSYSYADTIVNPGNSQWVYDGQPILVGTGNTRCEKDNDSLYTGKVQSEAVDTNPKSPSYQMRMWSKGYPSDTCPMDPKYCIGEDNKYINGKCEAAHYVTTNIEIYYDANGKKMQAVTYHKAWSDGSRGPDLVKHEAAAEES</sequence>
<proteinExistence type="predicted"/>
<name>A0ABR7TSU4_9BACT</name>
<dbReference type="EMBL" id="JACVFC010000004">
    <property type="protein sequence ID" value="MBC9933546.1"/>
    <property type="molecule type" value="Genomic_DNA"/>
</dbReference>
<organism evidence="1 2">
    <name type="scientific">Chitinophaga qingshengii</name>
    <dbReference type="NCBI Taxonomy" id="1569794"/>
    <lineage>
        <taxon>Bacteria</taxon>
        <taxon>Pseudomonadati</taxon>
        <taxon>Bacteroidota</taxon>
        <taxon>Chitinophagia</taxon>
        <taxon>Chitinophagales</taxon>
        <taxon>Chitinophagaceae</taxon>
        <taxon>Chitinophaga</taxon>
    </lineage>
</organism>
<evidence type="ECO:0000313" key="2">
    <source>
        <dbReference type="Proteomes" id="UP000659124"/>
    </source>
</evidence>